<protein>
    <submittedName>
        <fullName evidence="1">N-acetyltransferase</fullName>
    </submittedName>
</protein>
<accession>A0A5Q3Q8Y4</accession>
<dbReference type="RefSeq" id="WP_154077585.1">
    <property type="nucleotide sequence ID" value="NZ_CP045929.1"/>
</dbReference>
<dbReference type="Proteomes" id="UP000371041">
    <property type="component" value="Chromosome"/>
</dbReference>
<dbReference type="GO" id="GO:0016740">
    <property type="term" value="F:transferase activity"/>
    <property type="evidence" value="ECO:0007669"/>
    <property type="project" value="UniProtKB-KW"/>
</dbReference>
<dbReference type="AlphaFoldDB" id="A0A5Q3Q8Y4"/>
<keyword evidence="1" id="KW-0808">Transferase</keyword>
<gene>
    <name evidence="1" type="ORF">GIY23_17095</name>
</gene>
<proteinExistence type="predicted"/>
<dbReference type="EMBL" id="CP045929">
    <property type="protein sequence ID" value="QGK71008.1"/>
    <property type="molecule type" value="Genomic_DNA"/>
</dbReference>
<keyword evidence="2" id="KW-1185">Reference proteome</keyword>
<evidence type="ECO:0000313" key="1">
    <source>
        <dbReference type="EMBL" id="QGK71008.1"/>
    </source>
</evidence>
<name>A0A5Q3Q8Y4_9PSEU</name>
<reference evidence="2" key="1">
    <citation type="submission" date="2019-11" db="EMBL/GenBank/DDBJ databases">
        <title>The complete genome sequence of Saccharopolyspora sp. E2A.</title>
        <authorList>
            <person name="Zhang G."/>
        </authorList>
    </citation>
    <scope>NUCLEOTIDE SEQUENCE [LARGE SCALE GENOMIC DNA]</scope>
    <source>
        <strain evidence="2">E2A</strain>
    </source>
</reference>
<dbReference type="KEGG" id="sace:GIY23_17095"/>
<organism evidence="1 2">
    <name type="scientific">Allosaccharopolyspora coralli</name>
    <dbReference type="NCBI Taxonomy" id="2665642"/>
    <lineage>
        <taxon>Bacteria</taxon>
        <taxon>Bacillati</taxon>
        <taxon>Actinomycetota</taxon>
        <taxon>Actinomycetes</taxon>
        <taxon>Pseudonocardiales</taxon>
        <taxon>Pseudonocardiaceae</taxon>
        <taxon>Allosaccharopolyspora</taxon>
    </lineage>
</organism>
<sequence>MTFVPAGFVPPRAFATAEFVLAPLGPEHNEADHAAWTSSIDHVRRTPGFPLRDGWPPQDGMGLDANLADLRKHAEDFGKHRGFTFTVLDAEDAADVIGCVYVYPAEGDATVAHARSWVRADRADMDLPLRHAVHEWLRSEWCFGTIRYDGL</sequence>
<evidence type="ECO:0000313" key="2">
    <source>
        <dbReference type="Proteomes" id="UP000371041"/>
    </source>
</evidence>